<dbReference type="Pfam" id="PF01784">
    <property type="entry name" value="DUF34_NIF3"/>
    <property type="match status" value="1"/>
</dbReference>
<organism evidence="5 6">
    <name type="scientific">Aureibacillus halotolerans</name>
    <dbReference type="NCBI Taxonomy" id="1508390"/>
    <lineage>
        <taxon>Bacteria</taxon>
        <taxon>Bacillati</taxon>
        <taxon>Bacillota</taxon>
        <taxon>Bacilli</taxon>
        <taxon>Bacillales</taxon>
        <taxon>Bacillaceae</taxon>
        <taxon>Aureibacillus</taxon>
    </lineage>
</organism>
<dbReference type="Proteomes" id="UP000295632">
    <property type="component" value="Unassembled WGS sequence"/>
</dbReference>
<feature type="binding site" evidence="4">
    <location>
        <position position="63"/>
    </location>
    <ligand>
        <name>a divalent metal cation</name>
        <dbReference type="ChEBI" id="CHEBI:60240"/>
        <label>1</label>
    </ligand>
</feature>
<keyword evidence="6" id="KW-1185">Reference proteome</keyword>
<evidence type="ECO:0000313" key="6">
    <source>
        <dbReference type="Proteomes" id="UP000295632"/>
    </source>
</evidence>
<proteinExistence type="inferred from homology"/>
<evidence type="ECO:0000313" key="5">
    <source>
        <dbReference type="EMBL" id="TDQ42620.1"/>
    </source>
</evidence>
<dbReference type="GO" id="GO:0005737">
    <property type="term" value="C:cytoplasm"/>
    <property type="evidence" value="ECO:0007669"/>
    <property type="project" value="TreeGrafter"/>
</dbReference>
<dbReference type="GO" id="GO:0046872">
    <property type="term" value="F:metal ion binding"/>
    <property type="evidence" value="ECO:0007669"/>
    <property type="project" value="UniProtKB-KW"/>
</dbReference>
<protein>
    <recommendedName>
        <fullName evidence="2">GTP cyclohydrolase 1 type 2 homolog</fullName>
    </recommendedName>
</protein>
<accession>A0A4R6U7U7</accession>
<dbReference type="PANTHER" id="PTHR13799:SF14">
    <property type="entry name" value="GTP CYCLOHYDROLASE 1 TYPE 2 HOMOLOG"/>
    <property type="match status" value="1"/>
</dbReference>
<comment type="caution">
    <text evidence="5">The sequence shown here is derived from an EMBL/GenBank/DDBJ whole genome shotgun (WGS) entry which is preliminary data.</text>
</comment>
<dbReference type="SUPFAM" id="SSF102705">
    <property type="entry name" value="NIF3 (NGG1p interacting factor 3)-like"/>
    <property type="match status" value="1"/>
</dbReference>
<keyword evidence="3 4" id="KW-0479">Metal-binding</keyword>
<dbReference type="EMBL" id="SNYJ01000001">
    <property type="protein sequence ID" value="TDQ42620.1"/>
    <property type="molecule type" value="Genomic_DNA"/>
</dbReference>
<dbReference type="PANTHER" id="PTHR13799">
    <property type="entry name" value="NGG1 INTERACTING FACTOR 3"/>
    <property type="match status" value="1"/>
</dbReference>
<dbReference type="OrthoDB" id="1116574at2"/>
<sequence>MHVLVQDVALFLRCSLKKTPETVDTIEFGSPTAEVKTMATTFVASHQVITKAIESGVDLLIVHEGTFYSHKDQDDTLENDIVLLEKQRLLEESGIAVLRCHDAIHRDQPDGITEGLLVQLEWITYVQEHQRALSIVNLPEAMMLQNICSFVKEKLDIRYLRVMGDLNESFKRVAVLVGYRGGGQTAIPALMEADVIIVGEGPEWETPEYVRDAVYQGKKKALIVLGHMESEEAGMASLARKLQIRFPSANVSWLREQPLFKVI</sequence>
<dbReference type="GO" id="GO:0016787">
    <property type="term" value="F:hydrolase activity"/>
    <property type="evidence" value="ECO:0007669"/>
    <property type="project" value="UniProtKB-KW"/>
</dbReference>
<dbReference type="Gene3D" id="3.40.1390.30">
    <property type="entry name" value="NIF3 (NGG1p interacting factor 3)-like"/>
    <property type="match status" value="2"/>
</dbReference>
<dbReference type="InterPro" id="IPR036069">
    <property type="entry name" value="DUF34/NIF3_sf"/>
</dbReference>
<feature type="binding site" evidence="4">
    <location>
        <position position="231"/>
    </location>
    <ligand>
        <name>a divalent metal cation</name>
        <dbReference type="ChEBI" id="CHEBI:60240"/>
        <label>1</label>
    </ligand>
</feature>
<dbReference type="RefSeq" id="WP_133578464.1">
    <property type="nucleotide sequence ID" value="NZ_SNYJ01000001.1"/>
</dbReference>
<gene>
    <name evidence="5" type="ORF">EV213_10148</name>
</gene>
<evidence type="ECO:0000256" key="3">
    <source>
        <dbReference type="ARBA" id="ARBA00022723"/>
    </source>
</evidence>
<reference evidence="5 6" key="1">
    <citation type="submission" date="2019-03" db="EMBL/GenBank/DDBJ databases">
        <title>Genomic Encyclopedia of Type Strains, Phase IV (KMG-IV): sequencing the most valuable type-strain genomes for metagenomic binning, comparative biology and taxonomic classification.</title>
        <authorList>
            <person name="Goeker M."/>
        </authorList>
    </citation>
    <scope>NUCLEOTIDE SEQUENCE [LARGE SCALE GENOMIC DNA]</scope>
    <source>
        <strain evidence="5 6">DSM 28697</strain>
    </source>
</reference>
<dbReference type="InterPro" id="IPR002678">
    <property type="entry name" value="DUF34/NIF3"/>
</dbReference>
<evidence type="ECO:0000256" key="2">
    <source>
        <dbReference type="ARBA" id="ARBA00022112"/>
    </source>
</evidence>
<name>A0A4R6U7U7_9BACI</name>
<keyword evidence="5" id="KW-0378">Hydrolase</keyword>
<evidence type="ECO:0000256" key="1">
    <source>
        <dbReference type="ARBA" id="ARBA00006964"/>
    </source>
</evidence>
<comment type="similarity">
    <text evidence="1">Belongs to the GTP cyclohydrolase I type 2/NIF3 family.</text>
</comment>
<dbReference type="AlphaFoldDB" id="A0A4R6U7U7"/>
<feature type="binding site" evidence="4">
    <location>
        <position position="227"/>
    </location>
    <ligand>
        <name>a divalent metal cation</name>
        <dbReference type="ChEBI" id="CHEBI:60240"/>
        <label>1</label>
    </ligand>
</feature>
<evidence type="ECO:0000256" key="4">
    <source>
        <dbReference type="PIRSR" id="PIRSR602678-1"/>
    </source>
</evidence>